<evidence type="ECO:0000256" key="6">
    <source>
        <dbReference type="ARBA" id="ARBA00049442"/>
    </source>
</evidence>
<dbReference type="SUPFAM" id="SSF53223">
    <property type="entry name" value="Aminoacid dehydrogenase-like, N-terminal domain"/>
    <property type="match status" value="1"/>
</dbReference>
<evidence type="ECO:0000256" key="4">
    <source>
        <dbReference type="ARBA" id="ARBA00023002"/>
    </source>
</evidence>
<keyword evidence="5" id="KW-0057">Aromatic amino acid biosynthesis</keyword>
<keyword evidence="10" id="KW-1185">Reference proteome</keyword>
<dbReference type="GO" id="GO:0009423">
    <property type="term" value="P:chorismate biosynthetic process"/>
    <property type="evidence" value="ECO:0007669"/>
    <property type="project" value="UniProtKB-UniPathway"/>
</dbReference>
<dbReference type="GO" id="GO:0050661">
    <property type="term" value="F:NADP binding"/>
    <property type="evidence" value="ECO:0007669"/>
    <property type="project" value="TreeGrafter"/>
</dbReference>
<proteinExistence type="predicted"/>
<dbReference type="GO" id="GO:0004764">
    <property type="term" value="F:shikimate 3-dehydrogenase (NADP+) activity"/>
    <property type="evidence" value="ECO:0007669"/>
    <property type="project" value="UniProtKB-EC"/>
</dbReference>
<comment type="catalytic activity">
    <reaction evidence="6">
        <text>shikimate + NADP(+) = 3-dehydroshikimate + NADPH + H(+)</text>
        <dbReference type="Rhea" id="RHEA:17737"/>
        <dbReference type="ChEBI" id="CHEBI:15378"/>
        <dbReference type="ChEBI" id="CHEBI:16630"/>
        <dbReference type="ChEBI" id="CHEBI:36208"/>
        <dbReference type="ChEBI" id="CHEBI:57783"/>
        <dbReference type="ChEBI" id="CHEBI:58349"/>
        <dbReference type="EC" id="1.1.1.25"/>
    </reaction>
</comment>
<dbReference type="EC" id="1.1.1.25" evidence="2"/>
<dbReference type="SUPFAM" id="SSF51735">
    <property type="entry name" value="NAD(P)-binding Rossmann-fold domains"/>
    <property type="match status" value="1"/>
</dbReference>
<dbReference type="InterPro" id="IPR013708">
    <property type="entry name" value="Shikimate_DH-bd_N"/>
</dbReference>
<evidence type="ECO:0000256" key="2">
    <source>
        <dbReference type="ARBA" id="ARBA00012962"/>
    </source>
</evidence>
<gene>
    <name evidence="9" type="ORF">Ga0080574_TMP140</name>
</gene>
<dbReference type="PANTHER" id="PTHR21089">
    <property type="entry name" value="SHIKIMATE DEHYDROGENASE"/>
    <property type="match status" value="1"/>
</dbReference>
<dbReference type="Proteomes" id="UP000187059">
    <property type="component" value="Plasmid pPABY2"/>
</dbReference>
<dbReference type="PANTHER" id="PTHR21089:SF1">
    <property type="entry name" value="BIFUNCTIONAL 3-DEHYDROQUINATE DEHYDRATASE_SHIKIMATE DEHYDROGENASE, CHLOROPLASTIC"/>
    <property type="match status" value="1"/>
</dbReference>
<dbReference type="AlphaFoldDB" id="A0A1P8UM36"/>
<keyword evidence="3" id="KW-0521">NADP</keyword>
<dbReference type="RefSeq" id="WP_076694174.1">
    <property type="nucleotide sequence ID" value="NZ_CP015090.1"/>
</dbReference>
<dbReference type="InterPro" id="IPR022893">
    <property type="entry name" value="Shikimate_DH_fam"/>
</dbReference>
<dbReference type="GO" id="GO:0009073">
    <property type="term" value="P:aromatic amino acid family biosynthetic process"/>
    <property type="evidence" value="ECO:0007669"/>
    <property type="project" value="UniProtKB-KW"/>
</dbReference>
<organism evidence="9 10">
    <name type="scientific">Salipiger abyssi</name>
    <dbReference type="NCBI Taxonomy" id="1250539"/>
    <lineage>
        <taxon>Bacteria</taxon>
        <taxon>Pseudomonadati</taxon>
        <taxon>Pseudomonadota</taxon>
        <taxon>Alphaproteobacteria</taxon>
        <taxon>Rhodobacterales</taxon>
        <taxon>Roseobacteraceae</taxon>
        <taxon>Salipiger</taxon>
    </lineage>
</organism>
<dbReference type="Gene3D" id="3.40.50.10860">
    <property type="entry name" value="Leucine Dehydrogenase, chain A, domain 1"/>
    <property type="match status" value="1"/>
</dbReference>
<evidence type="ECO:0000313" key="9">
    <source>
        <dbReference type="EMBL" id="APZ50474.1"/>
    </source>
</evidence>
<dbReference type="GO" id="GO:0019632">
    <property type="term" value="P:shikimate metabolic process"/>
    <property type="evidence" value="ECO:0007669"/>
    <property type="project" value="TreeGrafter"/>
</dbReference>
<evidence type="ECO:0000256" key="3">
    <source>
        <dbReference type="ARBA" id="ARBA00022857"/>
    </source>
</evidence>
<keyword evidence="9" id="KW-0614">Plasmid</keyword>
<dbReference type="EMBL" id="CP015090">
    <property type="protein sequence ID" value="APZ50474.1"/>
    <property type="molecule type" value="Genomic_DNA"/>
</dbReference>
<reference evidence="9 10" key="1">
    <citation type="submission" date="2016-04" db="EMBL/GenBank/DDBJ databases">
        <title>Deep-sea bacteria in the southern Pacific.</title>
        <authorList>
            <person name="Tang K."/>
        </authorList>
    </citation>
    <scope>NUCLEOTIDE SEQUENCE [LARGE SCALE GENOMIC DNA]</scope>
    <source>
        <strain evidence="9 10">JLT2014</strain>
        <plasmid evidence="10">ppaby2</plasmid>
    </source>
</reference>
<dbReference type="KEGG" id="paby:Ga0080574_TMP140"/>
<dbReference type="UniPathway" id="UPA00053">
    <property type="reaction ID" value="UER00087"/>
</dbReference>
<evidence type="ECO:0000256" key="5">
    <source>
        <dbReference type="ARBA" id="ARBA00023141"/>
    </source>
</evidence>
<feature type="domain" description="Shikimate dehydrogenase substrate binding N-terminal" evidence="8">
    <location>
        <begin position="17"/>
        <end position="100"/>
    </location>
</feature>
<dbReference type="OrthoDB" id="7873617at2"/>
<geneLocation type="plasmid" evidence="10">
    <name>ppaby2</name>
</geneLocation>
<evidence type="ECO:0000259" key="7">
    <source>
        <dbReference type="Pfam" id="PF01488"/>
    </source>
</evidence>
<evidence type="ECO:0000259" key="8">
    <source>
        <dbReference type="Pfam" id="PF08501"/>
    </source>
</evidence>
<name>A0A1P8UM36_9RHOB</name>
<accession>A0A1P8UM36</accession>
<dbReference type="InterPro" id="IPR046346">
    <property type="entry name" value="Aminoacid_DH-like_N_sf"/>
</dbReference>
<feature type="domain" description="Quinate/shikimate 5-dehydrogenase/glutamyl-tRNA reductase" evidence="7">
    <location>
        <begin position="128"/>
        <end position="202"/>
    </location>
</feature>
<evidence type="ECO:0000313" key="10">
    <source>
        <dbReference type="Proteomes" id="UP000187059"/>
    </source>
</evidence>
<keyword evidence="4 9" id="KW-0560">Oxidoreductase</keyword>
<comment type="pathway">
    <text evidence="1">Metabolic intermediate biosynthesis; chorismate biosynthesis; chorismate from D-erythrose 4-phosphate and phosphoenolpyruvate: step 4/7.</text>
</comment>
<dbReference type="InterPro" id="IPR006151">
    <property type="entry name" value="Shikm_DH/Glu-tRNA_Rdtase"/>
</dbReference>
<dbReference type="InterPro" id="IPR036291">
    <property type="entry name" value="NAD(P)-bd_dom_sf"/>
</dbReference>
<dbReference type="Gene3D" id="3.40.50.720">
    <property type="entry name" value="NAD(P)-binding Rossmann-like Domain"/>
    <property type="match status" value="1"/>
</dbReference>
<dbReference type="Pfam" id="PF01488">
    <property type="entry name" value="Shikimate_DH"/>
    <property type="match status" value="1"/>
</dbReference>
<dbReference type="GO" id="GO:0005829">
    <property type="term" value="C:cytosol"/>
    <property type="evidence" value="ECO:0007669"/>
    <property type="project" value="TreeGrafter"/>
</dbReference>
<keyword evidence="5" id="KW-0028">Amino-acid biosynthesis</keyword>
<dbReference type="Pfam" id="PF08501">
    <property type="entry name" value="Shikimate_dh_N"/>
    <property type="match status" value="1"/>
</dbReference>
<evidence type="ECO:0000256" key="1">
    <source>
        <dbReference type="ARBA" id="ARBA00004871"/>
    </source>
</evidence>
<protein>
    <recommendedName>
        <fullName evidence="2">shikimate dehydrogenase (NADP(+))</fullName>
        <ecNumber evidence="2">1.1.1.25</ecNumber>
    </recommendedName>
</protein>
<sequence>MTGIPLSIPGSARLIGVMADPVAQVRTPQLLSEAFAEASVEALCLPMHVPAGNLGAALDAARSIRNISGFVLTIPHKEQGVAFCDAVSERVTLSGSVNAVRVQPDGSLLGETFDGRGFVGGLKQAGYAIAGKRVLLVGAGGAAASIAAELLTEGISELHLLNRTPERAERLAARLAPAFPDRRIGLAGAEAAPVDLVVNATSVGLRGDDPMPLTADRLAGADMVAEALVPPQQTALGRAAQEAGIAYLDGRAMLQGQLGLLRDFFSA</sequence>